<dbReference type="AlphaFoldDB" id="A0A7S1V948"/>
<proteinExistence type="predicted"/>
<accession>A0A7S1V948</accession>
<gene>
    <name evidence="1" type="ORF">SSP0437_LOCUS3627</name>
</gene>
<protein>
    <submittedName>
        <fullName evidence="1">Uncharacterized protein</fullName>
    </submittedName>
</protein>
<sequence length="211" mass="23436">MPKSSVQHQKSIREDGRLYKIKRREIDGKEERSETTLVIPPPPVPIAPPALLSLAHDAIAHPLSLSYTCQRTLTLFLVYQNYEQSVRAAETVQQKLDEVSCGRTIDRAFERALRLGSERGTDGDRDGSDGNSEVDYLVLCPYNTSCYPVKVAVKDRAASAVAEGHPVLGVGTMRETEEALALLSAAVKERQKARKKATRRVRRRIASILPQ</sequence>
<name>A0A7S1V948_9EUKA</name>
<organism evidence="1">
    <name type="scientific">Sexangularia sp. CB-2014</name>
    <dbReference type="NCBI Taxonomy" id="1486929"/>
    <lineage>
        <taxon>Eukaryota</taxon>
        <taxon>Amoebozoa</taxon>
        <taxon>Tubulinea</taxon>
        <taxon>Elardia</taxon>
        <taxon>Arcellinida</taxon>
        <taxon>Arcellinida incertae sedis</taxon>
        <taxon>Sexangularia</taxon>
    </lineage>
</organism>
<evidence type="ECO:0000313" key="1">
    <source>
        <dbReference type="EMBL" id="CAD9292094.1"/>
    </source>
</evidence>
<dbReference type="EMBL" id="HBGL01004688">
    <property type="protein sequence ID" value="CAD9292094.1"/>
    <property type="molecule type" value="Transcribed_RNA"/>
</dbReference>
<reference evidence="1" key="1">
    <citation type="submission" date="2021-01" db="EMBL/GenBank/DDBJ databases">
        <authorList>
            <person name="Corre E."/>
            <person name="Pelletier E."/>
            <person name="Niang G."/>
            <person name="Scheremetjew M."/>
            <person name="Finn R."/>
            <person name="Kale V."/>
            <person name="Holt S."/>
            <person name="Cochrane G."/>
            <person name="Meng A."/>
            <person name="Brown T."/>
            <person name="Cohen L."/>
        </authorList>
    </citation>
    <scope>NUCLEOTIDE SEQUENCE</scope>
    <source>
        <strain evidence="1">ATCC 50979</strain>
    </source>
</reference>